<dbReference type="PROSITE" id="PS00843">
    <property type="entry name" value="DALA_DALA_LIGASE_1"/>
    <property type="match status" value="1"/>
</dbReference>
<comment type="catalytic activity">
    <reaction evidence="13">
        <text>2 D-alanine + ATP = D-alanyl-D-alanine + ADP + phosphate + H(+)</text>
        <dbReference type="Rhea" id="RHEA:11224"/>
        <dbReference type="ChEBI" id="CHEBI:15378"/>
        <dbReference type="ChEBI" id="CHEBI:30616"/>
        <dbReference type="ChEBI" id="CHEBI:43474"/>
        <dbReference type="ChEBI" id="CHEBI:57416"/>
        <dbReference type="ChEBI" id="CHEBI:57822"/>
        <dbReference type="ChEBI" id="CHEBI:456216"/>
        <dbReference type="EC" id="6.3.2.4"/>
    </reaction>
</comment>
<dbReference type="InterPro" id="IPR005905">
    <property type="entry name" value="D_ala_D_ala"/>
</dbReference>
<dbReference type="GO" id="GO:0016874">
    <property type="term" value="F:ligase activity"/>
    <property type="evidence" value="ECO:0007669"/>
    <property type="project" value="UniProtKB-KW"/>
</dbReference>
<comment type="cofactor">
    <cofactor evidence="1">
        <name>Mn(2+)</name>
        <dbReference type="ChEBI" id="CHEBI:29035"/>
    </cofactor>
</comment>
<evidence type="ECO:0000256" key="5">
    <source>
        <dbReference type="ARBA" id="ARBA00022723"/>
    </source>
</evidence>
<dbReference type="EC" id="6.3.2.4" evidence="13"/>
<keyword evidence="8" id="KW-0460">Magnesium</keyword>
<evidence type="ECO:0000256" key="10">
    <source>
        <dbReference type="ARBA" id="ARBA00022984"/>
    </source>
</evidence>
<evidence type="ECO:0000256" key="3">
    <source>
        <dbReference type="ARBA" id="ARBA00010871"/>
    </source>
</evidence>
<organism evidence="16 17">
    <name type="scientific">Cyanobium gracile UHCC 0281</name>
    <dbReference type="NCBI Taxonomy" id="3110309"/>
    <lineage>
        <taxon>Bacteria</taxon>
        <taxon>Bacillati</taxon>
        <taxon>Cyanobacteriota</taxon>
        <taxon>Cyanophyceae</taxon>
        <taxon>Synechococcales</taxon>
        <taxon>Prochlorococcaceae</taxon>
        <taxon>Cyanobium</taxon>
    </lineage>
</organism>
<keyword evidence="9 13" id="KW-0133">Cell shape</keyword>
<evidence type="ECO:0000256" key="4">
    <source>
        <dbReference type="ARBA" id="ARBA00022598"/>
    </source>
</evidence>
<evidence type="ECO:0000256" key="12">
    <source>
        <dbReference type="ARBA" id="ARBA00023316"/>
    </source>
</evidence>
<dbReference type="Gene3D" id="3.40.50.20">
    <property type="match status" value="1"/>
</dbReference>
<dbReference type="SUPFAM" id="SSF52440">
    <property type="entry name" value="PreATP-grasp domain"/>
    <property type="match status" value="1"/>
</dbReference>
<dbReference type="InterPro" id="IPR011127">
    <property type="entry name" value="Dala_Dala_lig_N"/>
</dbReference>
<keyword evidence="5" id="KW-0479">Metal-binding</keyword>
<dbReference type="PROSITE" id="PS00844">
    <property type="entry name" value="DALA_DALA_LIGASE_2"/>
    <property type="match status" value="1"/>
</dbReference>
<evidence type="ECO:0000313" key="17">
    <source>
        <dbReference type="Proteomes" id="UP001302329"/>
    </source>
</evidence>
<dbReference type="Gene3D" id="3.30.1490.20">
    <property type="entry name" value="ATP-grasp fold, A domain"/>
    <property type="match status" value="1"/>
</dbReference>
<comment type="cofactor">
    <cofactor evidence="2">
        <name>Mg(2+)</name>
        <dbReference type="ChEBI" id="CHEBI:18420"/>
    </cofactor>
</comment>
<keyword evidence="13" id="KW-0963">Cytoplasm</keyword>
<dbReference type="PIRSF" id="PIRSF039102">
    <property type="entry name" value="Ddl/VanB"/>
    <property type="match status" value="1"/>
</dbReference>
<dbReference type="HAMAP" id="MF_00047">
    <property type="entry name" value="Dala_Dala_lig"/>
    <property type="match status" value="1"/>
</dbReference>
<dbReference type="Proteomes" id="UP001302329">
    <property type="component" value="Unassembled WGS sequence"/>
</dbReference>
<dbReference type="InterPro" id="IPR000291">
    <property type="entry name" value="D-Ala_lig_Van_CS"/>
</dbReference>
<comment type="similarity">
    <text evidence="3 13">Belongs to the D-alanine--D-alanine ligase family.</text>
</comment>
<comment type="function">
    <text evidence="13">Cell wall formation.</text>
</comment>
<evidence type="ECO:0000256" key="9">
    <source>
        <dbReference type="ARBA" id="ARBA00022960"/>
    </source>
</evidence>
<evidence type="ECO:0000256" key="7">
    <source>
        <dbReference type="ARBA" id="ARBA00022840"/>
    </source>
</evidence>
<dbReference type="PROSITE" id="PS50975">
    <property type="entry name" value="ATP_GRASP"/>
    <property type="match status" value="1"/>
</dbReference>
<evidence type="ECO:0000313" key="16">
    <source>
        <dbReference type="EMBL" id="MEA5443645.1"/>
    </source>
</evidence>
<keyword evidence="4 13" id="KW-0436">Ligase</keyword>
<keyword evidence="10 13" id="KW-0573">Peptidoglycan synthesis</keyword>
<dbReference type="EMBL" id="JAYGHY010000059">
    <property type="protein sequence ID" value="MEA5443645.1"/>
    <property type="molecule type" value="Genomic_DNA"/>
</dbReference>
<evidence type="ECO:0000259" key="15">
    <source>
        <dbReference type="PROSITE" id="PS50975"/>
    </source>
</evidence>
<dbReference type="InterPro" id="IPR011095">
    <property type="entry name" value="Dala_Dala_lig_C"/>
</dbReference>
<dbReference type="InterPro" id="IPR011761">
    <property type="entry name" value="ATP-grasp"/>
</dbReference>
<dbReference type="PANTHER" id="PTHR23132:SF25">
    <property type="entry name" value="D-ALANINE--D-ALANINE LIGASE A"/>
    <property type="match status" value="1"/>
</dbReference>
<comment type="subcellular location">
    <subcellularLocation>
        <location evidence="13">Cytoplasm</location>
    </subcellularLocation>
</comment>
<evidence type="ECO:0000256" key="1">
    <source>
        <dbReference type="ARBA" id="ARBA00001936"/>
    </source>
</evidence>
<keyword evidence="12 13" id="KW-0961">Cell wall biogenesis/degradation</keyword>
<dbReference type="InterPro" id="IPR013815">
    <property type="entry name" value="ATP_grasp_subdomain_1"/>
</dbReference>
<accession>A0ABU5SZ77</accession>
<dbReference type="NCBIfam" id="TIGR01205">
    <property type="entry name" value="D_ala_D_alaTIGR"/>
    <property type="match status" value="1"/>
</dbReference>
<keyword evidence="6 14" id="KW-0547">Nucleotide-binding</keyword>
<dbReference type="Gene3D" id="3.30.470.20">
    <property type="entry name" value="ATP-grasp fold, B domain"/>
    <property type="match status" value="1"/>
</dbReference>
<evidence type="ECO:0000256" key="13">
    <source>
        <dbReference type="HAMAP-Rule" id="MF_00047"/>
    </source>
</evidence>
<keyword evidence="7 14" id="KW-0067">ATP-binding</keyword>
<gene>
    <name evidence="13" type="primary">ddl</name>
    <name evidence="16" type="ORF">VB739_13880</name>
</gene>
<dbReference type="NCBIfam" id="NF002528">
    <property type="entry name" value="PRK01966.1-4"/>
    <property type="match status" value="1"/>
</dbReference>
<dbReference type="InterPro" id="IPR016185">
    <property type="entry name" value="PreATP-grasp_dom_sf"/>
</dbReference>
<dbReference type="Pfam" id="PF07478">
    <property type="entry name" value="Dala_Dala_lig_C"/>
    <property type="match status" value="1"/>
</dbReference>
<dbReference type="Pfam" id="PF01820">
    <property type="entry name" value="Dala_Dala_lig_N"/>
    <property type="match status" value="1"/>
</dbReference>
<name>A0ABU5SZ77_9CYAN</name>
<comment type="caution">
    <text evidence="16">The sequence shown here is derived from an EMBL/GenBank/DDBJ whole genome shotgun (WGS) entry which is preliminary data.</text>
</comment>
<sequence>MAPHPTRVGLVFGGASGEHAVSIRSAQTVLRGLRSGTNAERYRVSCFYIDRCGGWWPEAVATAVLERGLPADADALAGQPQPGGFRGFPEGALEMEVWFPVLHGPNGEDGTVQGLFTLMGVPFVGSGVLGSALGMDKQAMKAAFAAAGLPQVPYACVEASELDATHPGAQEALLERLESQLGYPCFVKPANMGSSVGISKAGDRAALLSGLELAAGLDRRLVVEQGVKARELECAVLQRRDGQGDGLSASVLGEIRFDADWYDYDTKYSDGLSHTVIPALVSEAVSARARAMALDACRAVAAGGLARVDFFYDEATGSLWLNEINTLPGFTSQSMYPMLWEASGLPLPDLVHELVLGAGRSELRMNVEGTAA</sequence>
<proteinExistence type="inferred from homology"/>
<evidence type="ECO:0000256" key="6">
    <source>
        <dbReference type="ARBA" id="ARBA00022741"/>
    </source>
</evidence>
<dbReference type="SUPFAM" id="SSF56059">
    <property type="entry name" value="Glutathione synthetase ATP-binding domain-like"/>
    <property type="match status" value="1"/>
</dbReference>
<evidence type="ECO:0000256" key="11">
    <source>
        <dbReference type="ARBA" id="ARBA00023211"/>
    </source>
</evidence>
<keyword evidence="11" id="KW-0464">Manganese</keyword>
<evidence type="ECO:0000256" key="2">
    <source>
        <dbReference type="ARBA" id="ARBA00001946"/>
    </source>
</evidence>
<evidence type="ECO:0000256" key="8">
    <source>
        <dbReference type="ARBA" id="ARBA00022842"/>
    </source>
</evidence>
<dbReference type="RefSeq" id="WP_323357632.1">
    <property type="nucleotide sequence ID" value="NZ_JAYGHY010000059.1"/>
</dbReference>
<comment type="pathway">
    <text evidence="13">Cell wall biogenesis; peptidoglycan biosynthesis.</text>
</comment>
<dbReference type="PANTHER" id="PTHR23132">
    <property type="entry name" value="D-ALANINE--D-ALANINE LIGASE"/>
    <property type="match status" value="1"/>
</dbReference>
<protein>
    <recommendedName>
        <fullName evidence="13">D-alanine--D-alanine ligase</fullName>
        <ecNumber evidence="13">6.3.2.4</ecNumber>
    </recommendedName>
    <alternativeName>
        <fullName evidence="13">D-Ala-D-Ala ligase</fullName>
    </alternativeName>
    <alternativeName>
        <fullName evidence="13">D-alanylalanine synthetase</fullName>
    </alternativeName>
</protein>
<evidence type="ECO:0000256" key="14">
    <source>
        <dbReference type="PROSITE-ProRule" id="PRU00409"/>
    </source>
</evidence>
<feature type="domain" description="ATP-grasp" evidence="15">
    <location>
        <begin position="141"/>
        <end position="356"/>
    </location>
</feature>
<reference evidence="16 17" key="1">
    <citation type="submission" date="2023-12" db="EMBL/GenBank/DDBJ databases">
        <title>Baltic Sea Cyanobacteria.</title>
        <authorList>
            <person name="Delbaje E."/>
            <person name="Fewer D.P."/>
            <person name="Shishido T.K."/>
        </authorList>
    </citation>
    <scope>NUCLEOTIDE SEQUENCE [LARGE SCALE GENOMIC DNA]</scope>
    <source>
        <strain evidence="16 17">UHCC 0281</strain>
    </source>
</reference>
<keyword evidence="17" id="KW-1185">Reference proteome</keyword>